<protein>
    <submittedName>
        <fullName evidence="1">Uncharacterized protein</fullName>
    </submittedName>
</protein>
<evidence type="ECO:0000313" key="2">
    <source>
        <dbReference type="Proteomes" id="UP000234585"/>
    </source>
</evidence>
<accession>A0A2I2EYF6</accession>
<organism evidence="1 2">
    <name type="scientific">Aspergillus candidus</name>
    <dbReference type="NCBI Taxonomy" id="41067"/>
    <lineage>
        <taxon>Eukaryota</taxon>
        <taxon>Fungi</taxon>
        <taxon>Dikarya</taxon>
        <taxon>Ascomycota</taxon>
        <taxon>Pezizomycotina</taxon>
        <taxon>Eurotiomycetes</taxon>
        <taxon>Eurotiomycetidae</taxon>
        <taxon>Eurotiales</taxon>
        <taxon>Aspergillaceae</taxon>
        <taxon>Aspergillus</taxon>
        <taxon>Aspergillus subgen. Circumdati</taxon>
    </lineage>
</organism>
<reference evidence="1 2" key="1">
    <citation type="submission" date="2017-12" db="EMBL/GenBank/DDBJ databases">
        <authorList>
            <consortium name="DOE Joint Genome Institute"/>
            <person name="Haridas S."/>
            <person name="Kjaerbolling I."/>
            <person name="Vesth T.C."/>
            <person name="Frisvad J.C."/>
            <person name="Nybo J.L."/>
            <person name="Theobald S."/>
            <person name="Kuo A."/>
            <person name="Bowyer P."/>
            <person name="Matsuda Y."/>
            <person name="Mondo S."/>
            <person name="Lyhne E.K."/>
            <person name="Kogle M.E."/>
            <person name="Clum A."/>
            <person name="Lipzen A."/>
            <person name="Salamov A."/>
            <person name="Ngan C.Y."/>
            <person name="Daum C."/>
            <person name="Chiniquy J."/>
            <person name="Barry K."/>
            <person name="LaButti K."/>
            <person name="Simmons B.A."/>
            <person name="Magnuson J.K."/>
            <person name="Mortensen U.H."/>
            <person name="Larsen T.O."/>
            <person name="Grigoriev I.V."/>
            <person name="Baker S.E."/>
            <person name="Andersen M.R."/>
            <person name="Nordberg H.P."/>
            <person name="Cantor M.N."/>
            <person name="Hua S.X."/>
        </authorList>
    </citation>
    <scope>NUCLEOTIDE SEQUENCE [LARGE SCALE GENOMIC DNA]</scope>
    <source>
        <strain evidence="1 2">CBS 102.13</strain>
    </source>
</reference>
<dbReference type="AlphaFoldDB" id="A0A2I2EYF6"/>
<evidence type="ECO:0000313" key="1">
    <source>
        <dbReference type="EMBL" id="PLB33404.1"/>
    </source>
</evidence>
<keyword evidence="2" id="KW-1185">Reference proteome</keyword>
<name>A0A2I2EYF6_ASPCN</name>
<gene>
    <name evidence="1" type="ORF">BDW47DRAFT_113993</name>
</gene>
<dbReference type="RefSeq" id="XP_024667416.1">
    <property type="nucleotide sequence ID" value="XM_024814551.1"/>
</dbReference>
<sequence>MKHGSPFLAQSTLLSLFPSPSSILFSPPLFILFLTFQSTRRWPGYAVLCKQSNHSCRLDQSKSSHLSFVLNPFGVSIPCSPHSPPPYLGPCRNQALLPTLQACSFRNGATD</sequence>
<dbReference type="Proteomes" id="UP000234585">
    <property type="component" value="Unassembled WGS sequence"/>
</dbReference>
<dbReference type="GeneID" id="36521711"/>
<proteinExistence type="predicted"/>
<dbReference type="EMBL" id="KZ559209">
    <property type="protein sequence ID" value="PLB33404.1"/>
    <property type="molecule type" value="Genomic_DNA"/>
</dbReference>